<evidence type="ECO:0000256" key="9">
    <source>
        <dbReference type="SAM" id="MobiDB-lite"/>
    </source>
</evidence>
<dbReference type="Pfam" id="PF07700">
    <property type="entry name" value="HNOB"/>
    <property type="match status" value="1"/>
</dbReference>
<dbReference type="Gene3D" id="3.30.450.260">
    <property type="entry name" value="Haem NO binding associated domain"/>
    <property type="match status" value="1"/>
</dbReference>
<dbReference type="Gene3D" id="3.30.70.1230">
    <property type="entry name" value="Nucleotide cyclase"/>
    <property type="match status" value="1"/>
</dbReference>
<dbReference type="SUPFAM" id="SSF111126">
    <property type="entry name" value="Ligand-binding domain in the NO signalling and Golgi transport"/>
    <property type="match status" value="1"/>
</dbReference>
<feature type="coiled-coil region" evidence="8">
    <location>
        <begin position="341"/>
        <end position="375"/>
    </location>
</feature>
<dbReference type="PROSITE" id="PS50125">
    <property type="entry name" value="GUANYLATE_CYCLASE_2"/>
    <property type="match status" value="1"/>
</dbReference>
<evidence type="ECO:0000256" key="5">
    <source>
        <dbReference type="ARBA" id="ARBA00023134"/>
    </source>
</evidence>
<dbReference type="InterPro" id="IPR024096">
    <property type="entry name" value="NO_sig/Golgi_transp_ligand-bd"/>
</dbReference>
<evidence type="ECO:0000256" key="2">
    <source>
        <dbReference type="ARBA" id="ARBA00012202"/>
    </source>
</evidence>
<comment type="subcellular location">
    <subcellularLocation>
        <location evidence="1">Cytoplasm</location>
    </subcellularLocation>
</comment>
<dbReference type="InterPro" id="IPR011644">
    <property type="entry name" value="Heme_NO-bd"/>
</dbReference>
<keyword evidence="4" id="KW-0547">Nucleotide-binding</keyword>
<dbReference type="CDD" id="cd07302">
    <property type="entry name" value="CHD"/>
    <property type="match status" value="1"/>
</dbReference>
<evidence type="ECO:0000256" key="6">
    <source>
        <dbReference type="ARBA" id="ARBA00023239"/>
    </source>
</evidence>
<evidence type="ECO:0000256" key="3">
    <source>
        <dbReference type="ARBA" id="ARBA00022490"/>
    </source>
</evidence>
<evidence type="ECO:0000313" key="11">
    <source>
        <dbReference type="EMBL" id="CAL5138161.1"/>
    </source>
</evidence>
<dbReference type="SUPFAM" id="SSF55073">
    <property type="entry name" value="Nucleotide cyclase"/>
    <property type="match status" value="1"/>
</dbReference>
<gene>
    <name evidence="11" type="ORF">CDAUBV1_LOCUS12773</name>
</gene>
<evidence type="ECO:0000256" key="7">
    <source>
        <dbReference type="ARBA" id="ARBA00023293"/>
    </source>
</evidence>
<dbReference type="GO" id="GO:0038060">
    <property type="term" value="P:nitric oxide-cGMP-mediated signaling"/>
    <property type="evidence" value="ECO:0007669"/>
    <property type="project" value="TreeGrafter"/>
</dbReference>
<sequence>MYGLLIEGLHNFVVSSYSEELWGQILSQANVGIKEFEIRKVYSETVLPMLMKTAAKVLNLDEDDVKYRTGCTFVDYLSSKGYQSLLRVLGRDLRDFLNGLDNLHQFLRSTYPKMNPPSFFCVNESRTGITLKYRSRRKGFVPFFRGWMEKLSDDIYDTQMKIEIVYQKEFDTIMRLHFKNFAFPNLNEDLPLPARIFFEAFPFNLVFDRGMKIINIGKSMANAMPDILGKFITDEFTLTRPQIEFSWDIVMLHTNNLFELCSSSASSARAASKKSEESEDSETGFHLRGQMKYMIEWDAITFLGTPIMKDVNAMWEVGLYLNDLSMHDSSRDMVLAGEQQSAELKLALEQESEKRRRLEESLRRLDEEMKRTDELLYQMIPRAVAERLRSGEAAMDTCENFEDVTILLSDVVGFTTICSGLSPLGVVELLNKLYSCFDSLTEKHKVYKVETIGDAYLIASGCPVRTKFHASLIAEMALDMVKYVQTVRDESKDPPESLRIRVGLNTGLVVAGVVGVKMPRYCLFGSTVTTAEMMEQTSSPQRIQISESTNAKLIEYEVYDISPKGTVELKNGSKITTYWLDGRADETKNKKAAKLCEQLSVERAKFADANMSSDQTKSGEGWESVTASHCDSASALASKAGSVAASQRPSMADRKLFTQRKSIADKINTGAPRR</sequence>
<dbReference type="InterPro" id="IPR029787">
    <property type="entry name" value="Nucleotide_cyclase"/>
</dbReference>
<dbReference type="GO" id="GO:0008074">
    <property type="term" value="C:guanylate cyclase complex, soluble"/>
    <property type="evidence" value="ECO:0007669"/>
    <property type="project" value="TreeGrafter"/>
</dbReference>
<dbReference type="Pfam" id="PF07701">
    <property type="entry name" value="HNOBA"/>
    <property type="match status" value="1"/>
</dbReference>
<name>A0AAV2TQA2_CALDB</name>
<dbReference type="FunFam" id="3.30.70.1230:FF:000030">
    <property type="entry name" value="Si:ch211-215j19.12"/>
    <property type="match status" value="1"/>
</dbReference>
<proteinExistence type="predicted"/>
<feature type="region of interest" description="Disordered" evidence="9">
    <location>
        <begin position="638"/>
        <end position="674"/>
    </location>
</feature>
<comment type="caution">
    <text evidence="11">The sequence shown here is derived from an EMBL/GenBank/DDBJ whole genome shotgun (WGS) entry which is preliminary data.</text>
</comment>
<keyword evidence="6" id="KW-0456">Lyase</keyword>
<dbReference type="EMBL" id="CAXLJL010000478">
    <property type="protein sequence ID" value="CAL5138161.1"/>
    <property type="molecule type" value="Genomic_DNA"/>
</dbReference>
<dbReference type="Gene3D" id="3.90.1520.10">
    <property type="entry name" value="H-NOX domain"/>
    <property type="match status" value="1"/>
</dbReference>
<keyword evidence="8" id="KW-0175">Coiled coil</keyword>
<dbReference type="Proteomes" id="UP001497525">
    <property type="component" value="Unassembled WGS sequence"/>
</dbReference>
<dbReference type="InterPro" id="IPR001054">
    <property type="entry name" value="A/G_cyclase"/>
</dbReference>
<dbReference type="Pfam" id="PF00211">
    <property type="entry name" value="Guanylate_cyc"/>
    <property type="match status" value="1"/>
</dbReference>
<dbReference type="InterPro" id="IPR011645">
    <property type="entry name" value="HNOB_dom_associated"/>
</dbReference>
<dbReference type="PANTHER" id="PTHR45655">
    <property type="entry name" value="GUANYLATE CYCLASE SOLUBLE SUBUNIT BETA-2"/>
    <property type="match status" value="1"/>
</dbReference>
<dbReference type="GO" id="GO:0004383">
    <property type="term" value="F:guanylate cyclase activity"/>
    <property type="evidence" value="ECO:0007669"/>
    <property type="project" value="UniProtKB-EC"/>
</dbReference>
<dbReference type="InterPro" id="IPR042463">
    <property type="entry name" value="HNOB_dom_associated_sf"/>
</dbReference>
<feature type="domain" description="Guanylate cyclase" evidence="10">
    <location>
        <begin position="405"/>
        <end position="535"/>
    </location>
</feature>
<dbReference type="EC" id="4.6.1.2" evidence="2"/>
<protein>
    <recommendedName>
        <fullName evidence="2">guanylate cyclase</fullName>
        <ecNumber evidence="2">4.6.1.2</ecNumber>
    </recommendedName>
</protein>
<dbReference type="AlphaFoldDB" id="A0AAV2TQA2"/>
<keyword evidence="5" id="KW-0342">GTP-binding</keyword>
<dbReference type="GO" id="GO:0005525">
    <property type="term" value="F:GTP binding"/>
    <property type="evidence" value="ECO:0007669"/>
    <property type="project" value="UniProtKB-KW"/>
</dbReference>
<dbReference type="SMART" id="SM00044">
    <property type="entry name" value="CYCc"/>
    <property type="match status" value="1"/>
</dbReference>
<keyword evidence="3" id="KW-0963">Cytoplasm</keyword>
<dbReference type="InterPro" id="IPR038158">
    <property type="entry name" value="H-NOX_domain_sf"/>
</dbReference>
<organism evidence="11 12">
    <name type="scientific">Calicophoron daubneyi</name>
    <name type="common">Rumen fluke</name>
    <name type="synonym">Paramphistomum daubneyi</name>
    <dbReference type="NCBI Taxonomy" id="300641"/>
    <lineage>
        <taxon>Eukaryota</taxon>
        <taxon>Metazoa</taxon>
        <taxon>Spiralia</taxon>
        <taxon>Lophotrochozoa</taxon>
        <taxon>Platyhelminthes</taxon>
        <taxon>Trematoda</taxon>
        <taxon>Digenea</taxon>
        <taxon>Plagiorchiida</taxon>
        <taxon>Pronocephalata</taxon>
        <taxon>Paramphistomoidea</taxon>
        <taxon>Paramphistomidae</taxon>
        <taxon>Calicophoron</taxon>
    </lineage>
</organism>
<evidence type="ECO:0000256" key="1">
    <source>
        <dbReference type="ARBA" id="ARBA00004496"/>
    </source>
</evidence>
<evidence type="ECO:0000313" key="12">
    <source>
        <dbReference type="Proteomes" id="UP001497525"/>
    </source>
</evidence>
<keyword evidence="7" id="KW-0141">cGMP biosynthesis</keyword>
<dbReference type="GO" id="GO:0020037">
    <property type="term" value="F:heme binding"/>
    <property type="evidence" value="ECO:0007669"/>
    <property type="project" value="InterPro"/>
</dbReference>
<accession>A0AAV2TQA2</accession>
<evidence type="ECO:0000256" key="4">
    <source>
        <dbReference type="ARBA" id="ARBA00022741"/>
    </source>
</evidence>
<dbReference type="Gene3D" id="6.10.250.780">
    <property type="match status" value="1"/>
</dbReference>
<dbReference type="PANTHER" id="PTHR45655:SF10">
    <property type="entry name" value="SOLUBLE GUANYLATE CYCLASE 88E"/>
    <property type="match status" value="1"/>
</dbReference>
<evidence type="ECO:0000256" key="8">
    <source>
        <dbReference type="SAM" id="Coils"/>
    </source>
</evidence>
<evidence type="ECO:0000259" key="10">
    <source>
        <dbReference type="PROSITE" id="PS50125"/>
    </source>
</evidence>
<dbReference type="GO" id="GO:0070482">
    <property type="term" value="P:response to oxygen levels"/>
    <property type="evidence" value="ECO:0007669"/>
    <property type="project" value="TreeGrafter"/>
</dbReference>
<reference evidence="11" key="1">
    <citation type="submission" date="2024-06" db="EMBL/GenBank/DDBJ databases">
        <authorList>
            <person name="Liu X."/>
            <person name="Lenzi L."/>
            <person name="Haldenby T S."/>
            <person name="Uol C."/>
        </authorList>
    </citation>
    <scope>NUCLEOTIDE SEQUENCE</scope>
</reference>